<dbReference type="GO" id="GO:0004792">
    <property type="term" value="F:thiosulfate-cyanide sulfurtransferase activity"/>
    <property type="evidence" value="ECO:0007669"/>
    <property type="project" value="TreeGrafter"/>
</dbReference>
<dbReference type="PANTHER" id="PTHR44086:SF10">
    <property type="entry name" value="THIOSULFATE SULFURTRANSFERASE_RHODANESE-LIKE DOMAIN-CONTAINING PROTEIN 3"/>
    <property type="match status" value="1"/>
</dbReference>
<protein>
    <submittedName>
        <fullName evidence="2">Rhodanese-related</fullName>
    </submittedName>
</protein>
<accession>A0A0W8G5C8</accession>
<dbReference type="CDD" id="cd00158">
    <property type="entry name" value="RHOD"/>
    <property type="match status" value="3"/>
</dbReference>
<dbReference type="Pfam" id="PF00581">
    <property type="entry name" value="Rhodanese"/>
    <property type="match status" value="3"/>
</dbReference>
<gene>
    <name evidence="2" type="ORF">ASZ90_002446</name>
</gene>
<dbReference type="InterPro" id="IPR036873">
    <property type="entry name" value="Rhodanese-like_dom_sf"/>
</dbReference>
<dbReference type="Gene3D" id="3.40.250.10">
    <property type="entry name" value="Rhodanese-like domain"/>
    <property type="match status" value="3"/>
</dbReference>
<feature type="domain" description="Rhodanese" evidence="1">
    <location>
        <begin position="163"/>
        <end position="255"/>
    </location>
</feature>
<evidence type="ECO:0000259" key="1">
    <source>
        <dbReference type="PROSITE" id="PS50206"/>
    </source>
</evidence>
<dbReference type="SUPFAM" id="SSF52821">
    <property type="entry name" value="Rhodanese/Cell cycle control phosphatase"/>
    <property type="match status" value="3"/>
</dbReference>
<proteinExistence type="predicted"/>
<feature type="domain" description="Rhodanese" evidence="1">
    <location>
        <begin position="58"/>
        <end position="151"/>
    </location>
</feature>
<evidence type="ECO:0000313" key="2">
    <source>
        <dbReference type="EMBL" id="KUG27699.1"/>
    </source>
</evidence>
<dbReference type="SMART" id="SM00450">
    <property type="entry name" value="RHOD"/>
    <property type="match status" value="3"/>
</dbReference>
<comment type="caution">
    <text evidence="2">The sequence shown here is derived from an EMBL/GenBank/DDBJ whole genome shotgun (WGS) entry which is preliminary data.</text>
</comment>
<name>A0A0W8G5C8_9ZZZZ</name>
<reference evidence="2" key="1">
    <citation type="journal article" date="2015" name="Proc. Natl. Acad. Sci. U.S.A.">
        <title>Networks of energetic and metabolic interactions define dynamics in microbial communities.</title>
        <authorList>
            <person name="Embree M."/>
            <person name="Liu J.K."/>
            <person name="Al-Bassam M.M."/>
            <person name="Zengler K."/>
        </authorList>
    </citation>
    <scope>NUCLEOTIDE SEQUENCE</scope>
</reference>
<dbReference type="InterPro" id="IPR001763">
    <property type="entry name" value="Rhodanese-like_dom"/>
</dbReference>
<dbReference type="AlphaFoldDB" id="A0A0W8G5C8"/>
<feature type="domain" description="Rhodanese" evidence="1">
    <location>
        <begin position="279"/>
        <end position="368"/>
    </location>
</feature>
<dbReference type="PANTHER" id="PTHR44086">
    <property type="entry name" value="THIOSULFATE SULFURTRANSFERASE RDL2, MITOCHONDRIAL-RELATED"/>
    <property type="match status" value="1"/>
</dbReference>
<organism evidence="2">
    <name type="scientific">hydrocarbon metagenome</name>
    <dbReference type="NCBI Taxonomy" id="938273"/>
    <lineage>
        <taxon>unclassified sequences</taxon>
        <taxon>metagenomes</taxon>
        <taxon>ecological metagenomes</taxon>
    </lineage>
</organism>
<dbReference type="PROSITE" id="PS50206">
    <property type="entry name" value="RHODANESE_3"/>
    <property type="match status" value="3"/>
</dbReference>
<sequence>MNARTRILQAVCLALALTAFLATGAAAQQAGKKVATPDWFYKNIVGYDAVKPLVTIPKPESAMIIDSRPYEPKFVEGYIPTAVSIPDSQFEKMTDKLPADKNATLIFYCGGLDCKLSHNSAKKAEALGYTNIKVYAEGYPDYMKKAPYVAVGVEYVHALLAKGDKPYLLVDARPHNKFLEGSIPSSVNIPETGFAAHKGMLPADKKTPLIFYCGGYDCKLSHKEAQEARKMGYTDIMVCEAGYPAWTEKYGAPGAAAIKTGGPEGAADVEAFKKALAAGGEGYVIIDVRDADEYAAGHIPSSKNIQVGKLEPEIASLPTDKPVVFVCGTGARSGEAFYMVMDKRPDMKNVFYVEGEIKFHKDGSVDITPTKK</sequence>
<dbReference type="EMBL" id="LNQE01000298">
    <property type="protein sequence ID" value="KUG27699.1"/>
    <property type="molecule type" value="Genomic_DNA"/>
</dbReference>